<feature type="non-terminal residue" evidence="4">
    <location>
        <position position="1"/>
    </location>
</feature>
<sequence>KKALAIKPEMVPAWTNLASVLVELEEYDDAVEAAQKAVSLAPTFGLAHNNLAVALYYKGMVKEAKEHAEKAKELGYPVHPDFLEKLNGS</sequence>
<dbReference type="PANTHER" id="PTHR45831:SF4">
    <property type="match status" value="1"/>
</dbReference>
<dbReference type="PROSITE" id="PS50293">
    <property type="entry name" value="TPR_REGION"/>
    <property type="match status" value="1"/>
</dbReference>
<keyword evidence="1" id="KW-0677">Repeat</keyword>
<dbReference type="InterPro" id="IPR011990">
    <property type="entry name" value="TPR-like_helical_dom_sf"/>
</dbReference>
<dbReference type="GO" id="GO:0072380">
    <property type="term" value="C:TRC complex"/>
    <property type="evidence" value="ECO:0007669"/>
    <property type="project" value="TreeGrafter"/>
</dbReference>
<dbReference type="Proteomes" id="UP000885797">
    <property type="component" value="Unassembled WGS sequence"/>
</dbReference>
<dbReference type="InterPro" id="IPR047150">
    <property type="entry name" value="SGT"/>
</dbReference>
<dbReference type="AlphaFoldDB" id="A0A7V2WSQ7"/>
<name>A0A7V2WSQ7_9BACT</name>
<dbReference type="Gene3D" id="1.25.40.10">
    <property type="entry name" value="Tetratricopeptide repeat domain"/>
    <property type="match status" value="1"/>
</dbReference>
<evidence type="ECO:0000256" key="3">
    <source>
        <dbReference type="PROSITE-ProRule" id="PRU00339"/>
    </source>
</evidence>
<feature type="repeat" description="TPR" evidence="3">
    <location>
        <begin position="11"/>
        <end position="44"/>
    </location>
</feature>
<keyword evidence="2 3" id="KW-0802">TPR repeat</keyword>
<dbReference type="GO" id="GO:0006620">
    <property type="term" value="P:post-translational protein targeting to endoplasmic reticulum membrane"/>
    <property type="evidence" value="ECO:0007669"/>
    <property type="project" value="TreeGrafter"/>
</dbReference>
<accession>A0A7V2WSQ7</accession>
<evidence type="ECO:0000313" key="4">
    <source>
        <dbReference type="EMBL" id="HFC46481.1"/>
    </source>
</evidence>
<gene>
    <name evidence="4" type="ORF">ENJ63_01215</name>
</gene>
<organism evidence="4">
    <name type="scientific">Dissulfuribacter thermophilus</name>
    <dbReference type="NCBI Taxonomy" id="1156395"/>
    <lineage>
        <taxon>Bacteria</taxon>
        <taxon>Pseudomonadati</taxon>
        <taxon>Thermodesulfobacteriota</taxon>
        <taxon>Dissulfuribacteria</taxon>
        <taxon>Dissulfuribacterales</taxon>
        <taxon>Dissulfuribacteraceae</taxon>
        <taxon>Dissulfuribacter</taxon>
    </lineage>
</organism>
<dbReference type="EMBL" id="DRND01000101">
    <property type="protein sequence ID" value="HFC46481.1"/>
    <property type="molecule type" value="Genomic_DNA"/>
</dbReference>
<dbReference type="SMART" id="SM00028">
    <property type="entry name" value="TPR"/>
    <property type="match status" value="2"/>
</dbReference>
<dbReference type="GO" id="GO:0060090">
    <property type="term" value="F:molecular adaptor activity"/>
    <property type="evidence" value="ECO:0007669"/>
    <property type="project" value="TreeGrafter"/>
</dbReference>
<dbReference type="InterPro" id="IPR019734">
    <property type="entry name" value="TPR_rpt"/>
</dbReference>
<evidence type="ECO:0000256" key="1">
    <source>
        <dbReference type="ARBA" id="ARBA00022737"/>
    </source>
</evidence>
<dbReference type="Pfam" id="PF13424">
    <property type="entry name" value="TPR_12"/>
    <property type="match status" value="1"/>
</dbReference>
<dbReference type="PROSITE" id="PS50005">
    <property type="entry name" value="TPR"/>
    <property type="match status" value="1"/>
</dbReference>
<comment type="caution">
    <text evidence="4">The sequence shown here is derived from an EMBL/GenBank/DDBJ whole genome shotgun (WGS) entry which is preliminary data.</text>
</comment>
<dbReference type="GO" id="GO:0016020">
    <property type="term" value="C:membrane"/>
    <property type="evidence" value="ECO:0007669"/>
    <property type="project" value="TreeGrafter"/>
</dbReference>
<evidence type="ECO:0000256" key="2">
    <source>
        <dbReference type="ARBA" id="ARBA00022803"/>
    </source>
</evidence>
<reference evidence="4" key="1">
    <citation type="journal article" date="2020" name="mSystems">
        <title>Genome- and Community-Level Interaction Insights into Carbon Utilization and Element Cycling Functions of Hydrothermarchaeota in Hydrothermal Sediment.</title>
        <authorList>
            <person name="Zhou Z."/>
            <person name="Liu Y."/>
            <person name="Xu W."/>
            <person name="Pan J."/>
            <person name="Luo Z.H."/>
            <person name="Li M."/>
        </authorList>
    </citation>
    <scope>NUCLEOTIDE SEQUENCE [LARGE SCALE GENOMIC DNA]</scope>
    <source>
        <strain evidence="4">HyVt-503</strain>
    </source>
</reference>
<proteinExistence type="predicted"/>
<protein>
    <submittedName>
        <fullName evidence="4">Tetratricopeptide repeat protein</fullName>
    </submittedName>
</protein>
<dbReference type="PANTHER" id="PTHR45831">
    <property type="entry name" value="LD24721P"/>
    <property type="match status" value="1"/>
</dbReference>
<dbReference type="SUPFAM" id="SSF48452">
    <property type="entry name" value="TPR-like"/>
    <property type="match status" value="1"/>
</dbReference>